<evidence type="ECO:0000256" key="1">
    <source>
        <dbReference type="ARBA" id="ARBA00006479"/>
    </source>
</evidence>
<dbReference type="EC" id="2.7.1.2" evidence="2"/>
<name>A0A0H3EAG9_BIFBP</name>
<accession>A0A0H3EAG9</accession>
<dbReference type="Pfam" id="PF00480">
    <property type="entry name" value="ROK"/>
    <property type="match status" value="1"/>
</dbReference>
<gene>
    <name evidence="2" type="ordered locus">BBPR_1054</name>
</gene>
<dbReference type="GO" id="GO:0004340">
    <property type="term" value="F:glucokinase activity"/>
    <property type="evidence" value="ECO:0007669"/>
    <property type="project" value="UniProtKB-EC"/>
</dbReference>
<proteinExistence type="inferred from homology"/>
<dbReference type="SUPFAM" id="SSF53067">
    <property type="entry name" value="Actin-like ATPase domain"/>
    <property type="match status" value="1"/>
</dbReference>
<reference evidence="2 3" key="1">
    <citation type="journal article" date="2010" name="Proc. Natl. Acad. Sci. U.S.A.">
        <title>Genome analysis of Bifidobacterium bifidum PRL2010 reveals metabolic pathways for host-derived glycan foraging.</title>
        <authorList>
            <person name="Turroni F."/>
            <person name="Bottacini F."/>
            <person name="Foroni E."/>
            <person name="Mulder I."/>
            <person name="Kim J.H."/>
            <person name="Zomer A."/>
            <person name="Sanchez B."/>
            <person name="Bidossi A."/>
            <person name="Ferrarini A."/>
            <person name="Giubellini V."/>
            <person name="Delledonne M."/>
            <person name="Henrissat B."/>
            <person name="Coutinho P."/>
            <person name="Oggioni M."/>
            <person name="Fitzgerald G.F."/>
            <person name="Mills D."/>
            <person name="Margolles A."/>
            <person name="Kelly D."/>
            <person name="van Sinderen D."/>
            <person name="Ventura M."/>
        </authorList>
    </citation>
    <scope>NUCLEOTIDE SEQUENCE [LARGE SCALE GENOMIC DNA]</scope>
    <source>
        <strain evidence="2 3">PRL2010</strain>
    </source>
</reference>
<dbReference type="RefSeq" id="WP_013389961.1">
    <property type="nucleotide sequence ID" value="NC_014638.1"/>
</dbReference>
<dbReference type="PATRIC" id="fig|702459.3.peg.1090"/>
<evidence type="ECO:0000313" key="2">
    <source>
        <dbReference type="EMBL" id="ADP36121.1"/>
    </source>
</evidence>
<dbReference type="InterPro" id="IPR043129">
    <property type="entry name" value="ATPase_NBD"/>
</dbReference>
<dbReference type="Proteomes" id="UP000002312">
    <property type="component" value="Chromosome"/>
</dbReference>
<dbReference type="HOGENOM" id="CLU_036604_0_4_11"/>
<dbReference type="PANTHER" id="PTHR18964">
    <property type="entry name" value="ROK (REPRESSOR, ORF, KINASE) FAMILY"/>
    <property type="match status" value="1"/>
</dbReference>
<organism evidence="2 3">
    <name type="scientific">Bifidobacterium bifidum (strain PRL2010)</name>
    <dbReference type="NCBI Taxonomy" id="702459"/>
    <lineage>
        <taxon>Bacteria</taxon>
        <taxon>Bacillati</taxon>
        <taxon>Actinomycetota</taxon>
        <taxon>Actinomycetes</taxon>
        <taxon>Bifidobacteriales</taxon>
        <taxon>Bifidobacteriaceae</taxon>
        <taxon>Bifidobacterium</taxon>
    </lineage>
</organism>
<dbReference type="Gene3D" id="3.30.420.40">
    <property type="match status" value="2"/>
</dbReference>
<dbReference type="PANTHER" id="PTHR18964:SF169">
    <property type="entry name" value="N-ACETYLMANNOSAMINE KINASE"/>
    <property type="match status" value="1"/>
</dbReference>
<sequence length="313" mass="32845">MTVQDTAQQTPADRFRVGIDIGGTKIEAVLVDPQDNVRNVVRIPARRGNAQVIDDVVSITHEVAGDLFDQVATVGIGIPGQVNPETGRVDNVVNLDIDTLELGAEAGKRLGIPVHVENDVNAAAVGAARMVGGSHPEGTIVFLNFGTGLAAGIVVDGVVQHGFSGAAGEIGHIPIDPNRFPCPCGQSGCLETVCSGASVGRHWPVEGKPPMPDLIECARRGEPDAQRILVMVTHAIVDAVQIVAQSYDPRMIIFGGGMAKTGQPLIDVTLDELRVRERTCPFLTGLHLGERIKLAQLDQPVGALGAAWAAPEA</sequence>
<dbReference type="InterPro" id="IPR000600">
    <property type="entry name" value="ROK"/>
</dbReference>
<protein>
    <submittedName>
        <fullName evidence="2">Sugar kinase, ROK family</fullName>
        <ecNumber evidence="2">2.7.1.2</ecNumber>
    </submittedName>
</protein>
<dbReference type="KEGG" id="bbp:BBPR_1054"/>
<dbReference type="eggNOG" id="COG1940">
    <property type="taxonomic scope" value="Bacteria"/>
</dbReference>
<dbReference type="AlphaFoldDB" id="A0A0H3EAG9"/>
<comment type="similarity">
    <text evidence="1">Belongs to the ROK (NagC/XylR) family.</text>
</comment>
<dbReference type="OrthoDB" id="8772678at2"/>
<dbReference type="EMBL" id="CP001840">
    <property type="protein sequence ID" value="ADP36121.1"/>
    <property type="molecule type" value="Genomic_DNA"/>
</dbReference>
<keyword evidence="2" id="KW-0808">Transferase</keyword>
<keyword evidence="2" id="KW-0418">Kinase</keyword>
<evidence type="ECO:0000313" key="3">
    <source>
        <dbReference type="Proteomes" id="UP000002312"/>
    </source>
</evidence>